<dbReference type="InterPro" id="IPR016156">
    <property type="entry name" value="FAD/NAD-linked_Rdtase_dimer_sf"/>
</dbReference>
<dbReference type="InterPro" id="IPR050151">
    <property type="entry name" value="Class-I_Pyr_Nuc-Dis_Oxidored"/>
</dbReference>
<dbReference type="InterPro" id="IPR001100">
    <property type="entry name" value="Pyr_nuc-diS_OxRdtase"/>
</dbReference>
<reference evidence="10 11" key="1">
    <citation type="submission" date="2020-07" db="EMBL/GenBank/DDBJ databases">
        <title>Sequencing the genomes of 1000 actinobacteria strains.</title>
        <authorList>
            <person name="Klenk H.-P."/>
        </authorList>
    </citation>
    <scope>NUCLEOTIDE SEQUENCE [LARGE SCALE GENOMIC DNA]</scope>
    <source>
        <strain evidence="10 11">DSM 8598</strain>
    </source>
</reference>
<dbReference type="RefSeq" id="WP_179549639.1">
    <property type="nucleotide sequence ID" value="NZ_JACCFI010000001.1"/>
</dbReference>
<dbReference type="PRINTS" id="PR00368">
    <property type="entry name" value="FADPNR"/>
</dbReference>
<dbReference type="Gene3D" id="3.50.50.60">
    <property type="entry name" value="FAD/NAD(P)-binding domain"/>
    <property type="match status" value="2"/>
</dbReference>
<evidence type="ECO:0000256" key="5">
    <source>
        <dbReference type="PIRSR" id="PIRSR000350-3"/>
    </source>
</evidence>
<feature type="compositionally biased region" description="Low complexity" evidence="7">
    <location>
        <begin position="478"/>
        <end position="489"/>
    </location>
</feature>
<evidence type="ECO:0000256" key="4">
    <source>
        <dbReference type="ARBA" id="ARBA00023027"/>
    </source>
</evidence>
<dbReference type="GO" id="GO:0050660">
    <property type="term" value="F:flavin adenine dinucleotide binding"/>
    <property type="evidence" value="ECO:0007669"/>
    <property type="project" value="TreeGrafter"/>
</dbReference>
<evidence type="ECO:0000256" key="2">
    <source>
        <dbReference type="ARBA" id="ARBA00022630"/>
    </source>
</evidence>
<keyword evidence="2" id="KW-0285">Flavoprotein</keyword>
<dbReference type="GO" id="GO:0006103">
    <property type="term" value="P:2-oxoglutarate metabolic process"/>
    <property type="evidence" value="ECO:0007669"/>
    <property type="project" value="TreeGrafter"/>
</dbReference>
<name>A0A852WN05_9MICO</name>
<keyword evidence="11" id="KW-1185">Reference proteome</keyword>
<accession>A0A852WN05</accession>
<gene>
    <name evidence="10" type="ORF">BJY17_000093</name>
</gene>
<feature type="compositionally biased region" description="Basic and acidic residues" evidence="7">
    <location>
        <begin position="490"/>
        <end position="506"/>
    </location>
</feature>
<feature type="domain" description="FAD/NAD(P)-binding" evidence="9">
    <location>
        <begin position="6"/>
        <end position="322"/>
    </location>
</feature>
<keyword evidence="5" id="KW-0547">Nucleotide-binding</keyword>
<evidence type="ECO:0000259" key="8">
    <source>
        <dbReference type="Pfam" id="PF02852"/>
    </source>
</evidence>
<feature type="domain" description="Pyridine nucleotide-disulphide oxidoreductase dimerisation" evidence="8">
    <location>
        <begin position="362"/>
        <end position="468"/>
    </location>
</feature>
<dbReference type="PANTHER" id="PTHR22912">
    <property type="entry name" value="DISULFIDE OXIDOREDUCTASE"/>
    <property type="match status" value="1"/>
</dbReference>
<organism evidence="10 11">
    <name type="scientific">Agromyces hippuratus</name>
    <dbReference type="NCBI Taxonomy" id="286438"/>
    <lineage>
        <taxon>Bacteria</taxon>
        <taxon>Bacillati</taxon>
        <taxon>Actinomycetota</taxon>
        <taxon>Actinomycetes</taxon>
        <taxon>Micrococcales</taxon>
        <taxon>Microbacteriaceae</taxon>
        <taxon>Agromyces</taxon>
    </lineage>
</organism>
<evidence type="ECO:0000256" key="6">
    <source>
        <dbReference type="PIRSR" id="PIRSR000350-4"/>
    </source>
</evidence>
<dbReference type="EMBL" id="JACCFI010000001">
    <property type="protein sequence ID" value="NYG19346.1"/>
    <property type="molecule type" value="Genomic_DNA"/>
</dbReference>
<dbReference type="Pfam" id="PF02852">
    <property type="entry name" value="Pyr_redox_dim"/>
    <property type="match status" value="1"/>
</dbReference>
<dbReference type="InterPro" id="IPR004099">
    <property type="entry name" value="Pyr_nucl-diS_OxRdtase_dimer"/>
</dbReference>
<evidence type="ECO:0000256" key="7">
    <source>
        <dbReference type="SAM" id="MobiDB-lite"/>
    </source>
</evidence>
<comment type="similarity">
    <text evidence="1">Belongs to the class-I pyridine nucleotide-disulfide oxidoreductase family.</text>
</comment>
<dbReference type="Pfam" id="PF07992">
    <property type="entry name" value="Pyr_redox_2"/>
    <property type="match status" value="1"/>
</dbReference>
<feature type="binding site" evidence="5">
    <location>
        <position position="114"/>
    </location>
    <ligand>
        <name>FAD</name>
        <dbReference type="ChEBI" id="CHEBI:57692"/>
    </ligand>
</feature>
<dbReference type="InterPro" id="IPR036188">
    <property type="entry name" value="FAD/NAD-bd_sf"/>
</dbReference>
<dbReference type="AlphaFoldDB" id="A0A852WN05"/>
<evidence type="ECO:0000259" key="9">
    <source>
        <dbReference type="Pfam" id="PF07992"/>
    </source>
</evidence>
<feature type="binding site" evidence="5">
    <location>
        <begin position="144"/>
        <end position="146"/>
    </location>
    <ligand>
        <name>FAD</name>
        <dbReference type="ChEBI" id="CHEBI:57692"/>
    </ligand>
</feature>
<comment type="caution">
    <text evidence="10">The sequence shown here is derived from an EMBL/GenBank/DDBJ whole genome shotgun (WGS) entry which is preliminary data.</text>
</comment>
<dbReference type="GO" id="GO:0004148">
    <property type="term" value="F:dihydrolipoyl dehydrogenase (NADH) activity"/>
    <property type="evidence" value="ECO:0007669"/>
    <property type="project" value="UniProtKB-EC"/>
</dbReference>
<keyword evidence="4 5" id="KW-0520">NAD</keyword>
<feature type="disulfide bond" description="Redox-active" evidence="6">
    <location>
        <begin position="42"/>
        <end position="47"/>
    </location>
</feature>
<evidence type="ECO:0000313" key="10">
    <source>
        <dbReference type="EMBL" id="NYG19346.1"/>
    </source>
</evidence>
<protein>
    <submittedName>
        <fullName evidence="10">Dihydrolipoamide dehydrogenase</fullName>
        <ecNumber evidence="10">1.8.1.4</ecNumber>
    </submittedName>
</protein>
<evidence type="ECO:0000313" key="11">
    <source>
        <dbReference type="Proteomes" id="UP000549066"/>
    </source>
</evidence>
<dbReference type="InterPro" id="IPR023753">
    <property type="entry name" value="FAD/NAD-binding_dom"/>
</dbReference>
<proteinExistence type="inferred from homology"/>
<keyword evidence="3 5" id="KW-0274">FAD</keyword>
<dbReference type="SUPFAM" id="SSF55424">
    <property type="entry name" value="FAD/NAD-linked reductases, dimerisation (C-terminal) domain"/>
    <property type="match status" value="1"/>
</dbReference>
<dbReference type="Proteomes" id="UP000549066">
    <property type="component" value="Unassembled WGS sequence"/>
</dbReference>
<dbReference type="EC" id="1.8.1.4" evidence="10"/>
<dbReference type="PIRSF" id="PIRSF000350">
    <property type="entry name" value="Mercury_reductase_MerA"/>
    <property type="match status" value="1"/>
</dbReference>
<comment type="cofactor">
    <cofactor evidence="5">
        <name>FAD</name>
        <dbReference type="ChEBI" id="CHEBI:57692"/>
    </cofactor>
    <text evidence="5">Binds 1 FAD per subunit.</text>
</comment>
<sequence>MEREVDVIVIGGGPVGENAADRARAAGLEVVLVERELVGGECSYWACVPSKTLLRSAAALRAARRVDGAEQAVTGRLDVQAVLARRDYWVSDWSDQGGADWLESIGVGLERGHGRLDGVRRVVVERAGGEAVVYRARHAVIVATGSDPVIPPIDGLAEAAPWTSREATSVTEPPARLVVIGGGVTGVEMATAFAGFGTEVTVLARSGLLGTMEPFAGEAVAKGLRELGASVRLDAAVERVERTPSGEVVVTLDDGETITADEVLVATGRRPRSERLGLETVGLEPGDWVAVDDTMLATGATGNDAAPWLYAAGDLNHRALLTHQGKYQARAVGDLVAARAVGGPEQTAPWGAHVATADHTAVPQVVFAEPEAVSVGVTAAEAERAGHEVRIADVSFSSVSGAGILADGYEGQARLVVDAERNTVVGATFVGQDVAELLQSATIAIVGEVPIDRLWHAVPAFPTMSEVWLRLLEALGRPGSSDAAAPGDAGRADHSGARTDDAGSAA</sequence>
<evidence type="ECO:0000256" key="1">
    <source>
        <dbReference type="ARBA" id="ARBA00007532"/>
    </source>
</evidence>
<feature type="binding site" evidence="5">
    <location>
        <position position="268"/>
    </location>
    <ligand>
        <name>NAD(+)</name>
        <dbReference type="ChEBI" id="CHEBI:57540"/>
    </ligand>
</feature>
<dbReference type="PANTHER" id="PTHR22912:SF151">
    <property type="entry name" value="DIHYDROLIPOYL DEHYDROGENASE, MITOCHONDRIAL"/>
    <property type="match status" value="1"/>
</dbReference>
<dbReference type="Gene3D" id="3.30.390.30">
    <property type="match status" value="1"/>
</dbReference>
<dbReference type="PRINTS" id="PR00411">
    <property type="entry name" value="PNDRDTASEI"/>
</dbReference>
<evidence type="ECO:0000256" key="3">
    <source>
        <dbReference type="ARBA" id="ARBA00022827"/>
    </source>
</evidence>
<feature type="binding site" evidence="5">
    <location>
        <position position="314"/>
    </location>
    <ligand>
        <name>FAD</name>
        <dbReference type="ChEBI" id="CHEBI:57692"/>
    </ligand>
</feature>
<feature type="binding site" evidence="5">
    <location>
        <begin position="181"/>
        <end position="188"/>
    </location>
    <ligand>
        <name>NAD(+)</name>
        <dbReference type="ChEBI" id="CHEBI:57540"/>
    </ligand>
</feature>
<keyword evidence="10" id="KW-0560">Oxidoreductase</keyword>
<dbReference type="SUPFAM" id="SSF51905">
    <property type="entry name" value="FAD/NAD(P)-binding domain"/>
    <property type="match status" value="1"/>
</dbReference>
<feature type="region of interest" description="Disordered" evidence="7">
    <location>
        <begin position="478"/>
        <end position="506"/>
    </location>
</feature>
<feature type="binding site" evidence="5">
    <location>
        <position position="51"/>
    </location>
    <ligand>
        <name>FAD</name>
        <dbReference type="ChEBI" id="CHEBI:57692"/>
    </ligand>
</feature>